<name>A0A1I7X8A4_HETBA</name>
<reference evidence="2" key="1">
    <citation type="submission" date="2016-11" db="UniProtKB">
        <authorList>
            <consortium name="WormBaseParasite"/>
        </authorList>
    </citation>
    <scope>IDENTIFICATION</scope>
</reference>
<accession>A0A1I7X8A4</accession>
<evidence type="ECO:0000313" key="2">
    <source>
        <dbReference type="WBParaSite" id="Hba_13619"/>
    </source>
</evidence>
<keyword evidence="1" id="KW-1185">Reference proteome</keyword>
<proteinExistence type="predicted"/>
<organism evidence="1 2">
    <name type="scientific">Heterorhabditis bacteriophora</name>
    <name type="common">Entomopathogenic nematode worm</name>
    <dbReference type="NCBI Taxonomy" id="37862"/>
    <lineage>
        <taxon>Eukaryota</taxon>
        <taxon>Metazoa</taxon>
        <taxon>Ecdysozoa</taxon>
        <taxon>Nematoda</taxon>
        <taxon>Chromadorea</taxon>
        <taxon>Rhabditida</taxon>
        <taxon>Rhabditina</taxon>
        <taxon>Rhabditomorpha</taxon>
        <taxon>Strongyloidea</taxon>
        <taxon>Heterorhabditidae</taxon>
        <taxon>Heterorhabditis</taxon>
    </lineage>
</organism>
<sequence length="138" mass="16667">MTYKQTEKRRYMIECRRLLLRLDLTLVTNILKELKLQIWIAVLLIWWRQSLHLSRKRTKLRLLQQSRNTCLSRSYLAVHLLLMKYFLLPCSAGSHQSKAHHRAVLVSVRFSEIYDPKTKVLFIYFVTYRFSIDPTIKR</sequence>
<dbReference type="WBParaSite" id="Hba_13619">
    <property type="protein sequence ID" value="Hba_13619"/>
    <property type="gene ID" value="Hba_13619"/>
</dbReference>
<dbReference type="AlphaFoldDB" id="A0A1I7X8A4"/>
<dbReference type="Proteomes" id="UP000095283">
    <property type="component" value="Unplaced"/>
</dbReference>
<evidence type="ECO:0000313" key="1">
    <source>
        <dbReference type="Proteomes" id="UP000095283"/>
    </source>
</evidence>
<protein>
    <submittedName>
        <fullName evidence="2">Ovule protein</fullName>
    </submittedName>
</protein>